<accession>A0AAE0BM54</accession>
<dbReference type="AlphaFoldDB" id="A0AAE0BM54"/>
<dbReference type="Pfam" id="PF00085">
    <property type="entry name" value="Thioredoxin"/>
    <property type="match status" value="1"/>
</dbReference>
<reference evidence="2 3" key="1">
    <citation type="journal article" date="2015" name="Genome Biol. Evol.">
        <title>Comparative Genomics of a Bacterivorous Green Alga Reveals Evolutionary Causalities and Consequences of Phago-Mixotrophic Mode of Nutrition.</title>
        <authorList>
            <person name="Burns J.A."/>
            <person name="Paasch A."/>
            <person name="Narechania A."/>
            <person name="Kim E."/>
        </authorList>
    </citation>
    <scope>NUCLEOTIDE SEQUENCE [LARGE SCALE GENOMIC DNA]</scope>
    <source>
        <strain evidence="2 3">PLY_AMNH</strain>
    </source>
</reference>
<protein>
    <recommendedName>
        <fullName evidence="1">Thioredoxin domain-containing protein</fullName>
    </recommendedName>
</protein>
<organism evidence="2 3">
    <name type="scientific">Cymbomonas tetramitiformis</name>
    <dbReference type="NCBI Taxonomy" id="36881"/>
    <lineage>
        <taxon>Eukaryota</taxon>
        <taxon>Viridiplantae</taxon>
        <taxon>Chlorophyta</taxon>
        <taxon>Pyramimonadophyceae</taxon>
        <taxon>Pyramimonadales</taxon>
        <taxon>Pyramimonadaceae</taxon>
        <taxon>Cymbomonas</taxon>
    </lineage>
</organism>
<name>A0AAE0BM54_9CHLO</name>
<dbReference type="Gene3D" id="3.40.30.10">
    <property type="entry name" value="Glutaredoxin"/>
    <property type="match status" value="2"/>
</dbReference>
<dbReference type="GO" id="GO:0005788">
    <property type="term" value="C:endoplasmic reticulum lumen"/>
    <property type="evidence" value="ECO:0007669"/>
    <property type="project" value="TreeGrafter"/>
</dbReference>
<dbReference type="GO" id="GO:0034976">
    <property type="term" value="P:response to endoplasmic reticulum stress"/>
    <property type="evidence" value="ECO:0007669"/>
    <property type="project" value="TreeGrafter"/>
</dbReference>
<keyword evidence="3" id="KW-1185">Reference proteome</keyword>
<evidence type="ECO:0000313" key="3">
    <source>
        <dbReference type="Proteomes" id="UP001190700"/>
    </source>
</evidence>
<dbReference type="EMBL" id="LGRX02034198">
    <property type="protein sequence ID" value="KAK3238485.1"/>
    <property type="molecule type" value="Genomic_DNA"/>
</dbReference>
<dbReference type="GO" id="GO:0015035">
    <property type="term" value="F:protein-disulfide reductase activity"/>
    <property type="evidence" value="ECO:0007669"/>
    <property type="project" value="TreeGrafter"/>
</dbReference>
<dbReference type="InterPro" id="IPR017937">
    <property type="entry name" value="Thioredoxin_CS"/>
</dbReference>
<evidence type="ECO:0000259" key="1">
    <source>
        <dbReference type="PROSITE" id="PS51352"/>
    </source>
</evidence>
<feature type="domain" description="Thioredoxin" evidence="1">
    <location>
        <begin position="1"/>
        <end position="146"/>
    </location>
</feature>
<dbReference type="PANTHER" id="PTHR45815:SF3">
    <property type="entry name" value="PROTEIN DISULFIDE-ISOMERASE A6"/>
    <property type="match status" value="1"/>
</dbReference>
<dbReference type="PROSITE" id="PS00194">
    <property type="entry name" value="THIOREDOXIN_1"/>
    <property type="match status" value="1"/>
</dbReference>
<gene>
    <name evidence="2" type="ORF">CYMTET_51508</name>
</gene>
<dbReference type="InterPro" id="IPR036249">
    <property type="entry name" value="Thioredoxin-like_sf"/>
</dbReference>
<dbReference type="SUPFAM" id="SSF52833">
    <property type="entry name" value="Thioredoxin-like"/>
    <property type="match status" value="2"/>
</dbReference>
<sequence>MNFCTASYKGHFRLNGFYEKGSDVITLTKRNWKREVVESNFLHVVEFYREGCGYCQLLTPEWEKVAKNLKMLVRIGAVDTEKERQLSSASEHGDPSNPINGVPTIKLFKPVNGGGKGSNKNKKEIIVYNGERKAKAMIAFFSEHMPSHVHRVSEKSFADFVKTDVPLAVLFTTKSSTPTLIKAISVEFLGRVKLAEVSKAARSVAAQFNITEYPTLVAIPPHGIDAEVKYFSGKNTFNAINMFLWRHETDMKKALKRRKSEL</sequence>
<proteinExistence type="predicted"/>
<dbReference type="Proteomes" id="UP001190700">
    <property type="component" value="Unassembled WGS sequence"/>
</dbReference>
<comment type="caution">
    <text evidence="2">The sequence shown here is derived from an EMBL/GenBank/DDBJ whole genome shotgun (WGS) entry which is preliminary data.</text>
</comment>
<evidence type="ECO:0000313" key="2">
    <source>
        <dbReference type="EMBL" id="KAK3238485.1"/>
    </source>
</evidence>
<dbReference type="PROSITE" id="PS51352">
    <property type="entry name" value="THIOREDOXIN_2"/>
    <property type="match status" value="1"/>
</dbReference>
<dbReference type="PANTHER" id="PTHR45815">
    <property type="entry name" value="PROTEIN DISULFIDE-ISOMERASE A6"/>
    <property type="match status" value="1"/>
</dbReference>
<dbReference type="InterPro" id="IPR013766">
    <property type="entry name" value="Thioredoxin_domain"/>
</dbReference>